<keyword evidence="3" id="KW-1185">Reference proteome</keyword>
<proteinExistence type="predicted"/>
<dbReference type="AlphaFoldDB" id="A0AAV5V406"/>
<gene>
    <name evidence="2" type="ORF">PFISCL1PPCAC_5423</name>
</gene>
<evidence type="ECO:0000256" key="1">
    <source>
        <dbReference type="SAM" id="MobiDB-lite"/>
    </source>
</evidence>
<feature type="region of interest" description="Disordered" evidence="1">
    <location>
        <begin position="114"/>
        <end position="173"/>
    </location>
</feature>
<organism evidence="2 3">
    <name type="scientific">Pristionchus fissidentatus</name>
    <dbReference type="NCBI Taxonomy" id="1538716"/>
    <lineage>
        <taxon>Eukaryota</taxon>
        <taxon>Metazoa</taxon>
        <taxon>Ecdysozoa</taxon>
        <taxon>Nematoda</taxon>
        <taxon>Chromadorea</taxon>
        <taxon>Rhabditida</taxon>
        <taxon>Rhabditina</taxon>
        <taxon>Diplogasteromorpha</taxon>
        <taxon>Diplogasteroidea</taxon>
        <taxon>Neodiplogasteridae</taxon>
        <taxon>Pristionchus</taxon>
    </lineage>
</organism>
<dbReference type="Proteomes" id="UP001432322">
    <property type="component" value="Unassembled WGS sequence"/>
</dbReference>
<name>A0AAV5V406_9BILA</name>
<feature type="compositionally biased region" description="Basic and acidic residues" evidence="1">
    <location>
        <begin position="141"/>
        <end position="155"/>
    </location>
</feature>
<comment type="caution">
    <text evidence="2">The sequence shown here is derived from an EMBL/GenBank/DDBJ whole genome shotgun (WGS) entry which is preliminary data.</text>
</comment>
<evidence type="ECO:0000313" key="3">
    <source>
        <dbReference type="Proteomes" id="UP001432322"/>
    </source>
</evidence>
<dbReference type="EMBL" id="BTSY01000002">
    <property type="protein sequence ID" value="GMT14126.1"/>
    <property type="molecule type" value="Genomic_DNA"/>
</dbReference>
<sequence>VEITRQPTRKRRETTPCFIASSNAPDTSCCSPRVIWSGGFCRVRLRPIDGKRGEKDGHSSSLDSNQVWMRPALSRSEDSLRSFSDAFAPSFAGFSRISALFRLPSDSASLLNSCSNRPPRVSSDTEVHQGPASPKLGDQLPRAESEHVVRDERPNCDGFPPAAIDSTSRPPHL</sequence>
<reference evidence="2" key="1">
    <citation type="submission" date="2023-10" db="EMBL/GenBank/DDBJ databases">
        <title>Genome assembly of Pristionchus species.</title>
        <authorList>
            <person name="Yoshida K."/>
            <person name="Sommer R.J."/>
        </authorList>
    </citation>
    <scope>NUCLEOTIDE SEQUENCE</scope>
    <source>
        <strain evidence="2">RS5133</strain>
    </source>
</reference>
<accession>A0AAV5V406</accession>
<evidence type="ECO:0000313" key="2">
    <source>
        <dbReference type="EMBL" id="GMT14126.1"/>
    </source>
</evidence>
<feature type="non-terminal residue" evidence="2">
    <location>
        <position position="1"/>
    </location>
</feature>
<protein>
    <submittedName>
        <fullName evidence="2">Uncharacterized protein</fullName>
    </submittedName>
</protein>